<organism evidence="2 3">
    <name type="scientific">Proteiniclasticum aestuarii</name>
    <dbReference type="NCBI Taxonomy" id="2817862"/>
    <lineage>
        <taxon>Bacteria</taxon>
        <taxon>Bacillati</taxon>
        <taxon>Bacillota</taxon>
        <taxon>Clostridia</taxon>
        <taxon>Eubacteriales</taxon>
        <taxon>Clostridiaceae</taxon>
        <taxon>Proteiniclasticum</taxon>
    </lineage>
</organism>
<protein>
    <submittedName>
        <fullName evidence="2">Uncharacterized protein</fullName>
    </submittedName>
</protein>
<reference evidence="2" key="1">
    <citation type="submission" date="2021-03" db="EMBL/GenBank/DDBJ databases">
        <title>Proteiniclasticum marinus sp. nov., isolated from tidal flat sediment.</title>
        <authorList>
            <person name="Namirimu T."/>
            <person name="Yang J.-A."/>
            <person name="Yang S.-H."/>
            <person name="Kim Y.-J."/>
            <person name="Kwon K.K."/>
        </authorList>
    </citation>
    <scope>NUCLEOTIDE SEQUENCE</scope>
    <source>
        <strain evidence="2">SCR006</strain>
    </source>
</reference>
<dbReference type="RefSeq" id="WP_207600095.1">
    <property type="nucleotide sequence ID" value="NZ_JAFNJU010000008.1"/>
</dbReference>
<keyword evidence="1" id="KW-0472">Membrane</keyword>
<keyword evidence="1" id="KW-0812">Transmembrane</keyword>
<accession>A0A939KHK0</accession>
<dbReference type="AlphaFoldDB" id="A0A939KHK0"/>
<comment type="caution">
    <text evidence="2">The sequence shown here is derived from an EMBL/GenBank/DDBJ whole genome shotgun (WGS) entry which is preliminary data.</text>
</comment>
<evidence type="ECO:0000313" key="3">
    <source>
        <dbReference type="Proteomes" id="UP000664218"/>
    </source>
</evidence>
<dbReference type="EMBL" id="JAFNJU010000008">
    <property type="protein sequence ID" value="MBO1265574.1"/>
    <property type="molecule type" value="Genomic_DNA"/>
</dbReference>
<dbReference type="Proteomes" id="UP000664218">
    <property type="component" value="Unassembled WGS sequence"/>
</dbReference>
<proteinExistence type="predicted"/>
<sequence length="73" mass="8582">MIFEKIILTVITIPFIIMLLYSFVYPEDVVKKKSFLHEEEKLTVKPGVIKFTKWFSLSSAVVTLILMTFYLYS</sequence>
<keyword evidence="3" id="KW-1185">Reference proteome</keyword>
<evidence type="ECO:0000313" key="2">
    <source>
        <dbReference type="EMBL" id="MBO1265574.1"/>
    </source>
</evidence>
<keyword evidence="1" id="KW-1133">Transmembrane helix</keyword>
<feature type="transmembrane region" description="Helical" evidence="1">
    <location>
        <begin position="54"/>
        <end position="72"/>
    </location>
</feature>
<evidence type="ECO:0000256" key="1">
    <source>
        <dbReference type="SAM" id="Phobius"/>
    </source>
</evidence>
<name>A0A939KHK0_9CLOT</name>
<feature type="transmembrane region" description="Helical" evidence="1">
    <location>
        <begin position="6"/>
        <end position="25"/>
    </location>
</feature>
<gene>
    <name evidence="2" type="ORF">J3A84_11065</name>
</gene>